<gene>
    <name evidence="2" type="ORF">LAUMK13_04173</name>
</gene>
<sequence length="171" mass="17294">MIRLSCIVAAVVATAMSTAAPAGADPLSDLTGVLPAGYGSGACKPTAAGAALAAVTCGANSLPGGPTAATYWLFGDDKAMQEAFASALSGPDWTPAACPGMRSSLPIPLTKSDGTRYGSVVCGRASTFLPDRDGGIAWTRDADKLLGVAYVGYQGQAYPTGLFEWVRAQQT</sequence>
<dbReference type="Proteomes" id="UP000267289">
    <property type="component" value="Unassembled WGS sequence"/>
</dbReference>
<organism evidence="2 3">
    <name type="scientific">Mycobacterium innocens</name>
    <dbReference type="NCBI Taxonomy" id="2341083"/>
    <lineage>
        <taxon>Bacteria</taxon>
        <taxon>Bacillati</taxon>
        <taxon>Actinomycetota</taxon>
        <taxon>Actinomycetes</taxon>
        <taxon>Mycobacteriales</taxon>
        <taxon>Mycobacteriaceae</taxon>
        <taxon>Mycobacterium</taxon>
    </lineage>
</organism>
<evidence type="ECO:0000313" key="3">
    <source>
        <dbReference type="Proteomes" id="UP000267289"/>
    </source>
</evidence>
<proteinExistence type="predicted"/>
<name>A0A498QDW7_9MYCO</name>
<accession>A0A498QDW7</accession>
<feature type="chain" id="PRO_5019766270" description="Serine/threonine protein kinase" evidence="1">
    <location>
        <begin position="25"/>
        <end position="171"/>
    </location>
</feature>
<dbReference type="AlphaFoldDB" id="A0A498QDW7"/>
<keyword evidence="3" id="KW-1185">Reference proteome</keyword>
<evidence type="ECO:0000256" key="1">
    <source>
        <dbReference type="SAM" id="SignalP"/>
    </source>
</evidence>
<evidence type="ECO:0000313" key="2">
    <source>
        <dbReference type="EMBL" id="VBA42762.1"/>
    </source>
</evidence>
<feature type="signal peptide" evidence="1">
    <location>
        <begin position="1"/>
        <end position="24"/>
    </location>
</feature>
<protein>
    <recommendedName>
        <fullName evidence="4">Serine/threonine protein kinase</fullName>
    </recommendedName>
</protein>
<dbReference type="EMBL" id="UPHQ01000222">
    <property type="protein sequence ID" value="VBA42762.1"/>
    <property type="molecule type" value="Genomic_DNA"/>
</dbReference>
<keyword evidence="1" id="KW-0732">Signal</keyword>
<evidence type="ECO:0008006" key="4">
    <source>
        <dbReference type="Google" id="ProtNLM"/>
    </source>
</evidence>
<reference evidence="2 3" key="1">
    <citation type="submission" date="2018-09" db="EMBL/GenBank/DDBJ databases">
        <authorList>
            <person name="Tagini F."/>
        </authorList>
    </citation>
    <scope>NUCLEOTIDE SEQUENCE [LARGE SCALE GENOMIC DNA]</scope>
    <source>
        <strain evidence="2 3">MK13</strain>
    </source>
</reference>